<evidence type="ECO:0000256" key="1">
    <source>
        <dbReference type="ARBA" id="ARBA00022485"/>
    </source>
</evidence>
<dbReference type="EC" id="1.17.7.4" evidence="5"/>
<feature type="binding site" evidence="5">
    <location>
        <position position="124"/>
    </location>
    <ligand>
        <name>dimethylallyl diphosphate</name>
        <dbReference type="ChEBI" id="CHEBI:57623"/>
    </ligand>
</feature>
<comment type="pathway">
    <text evidence="5">Isoprenoid biosynthesis; isopentenyl diphosphate biosynthesis via DXP pathway; isopentenyl diphosphate from 1-deoxy-D-xylulose 5-phosphate: step 6/6.</text>
</comment>
<proteinExistence type="inferred from homology"/>
<feature type="binding site" evidence="5">
    <location>
        <position position="269"/>
    </location>
    <ligand>
        <name>dimethylallyl diphosphate</name>
        <dbReference type="ChEBI" id="CHEBI:57623"/>
    </ligand>
</feature>
<feature type="binding site" evidence="5">
    <location>
        <position position="74"/>
    </location>
    <ligand>
        <name>dimethylallyl diphosphate</name>
        <dbReference type="ChEBI" id="CHEBI:57623"/>
    </ligand>
</feature>
<dbReference type="Proteomes" id="UP000288279">
    <property type="component" value="Unassembled WGS sequence"/>
</dbReference>
<feature type="binding site" evidence="5">
    <location>
        <position position="225"/>
    </location>
    <ligand>
        <name>(2E)-4-hydroxy-3-methylbut-2-enyl diphosphate</name>
        <dbReference type="ChEBI" id="CHEBI:128753"/>
    </ligand>
</feature>
<dbReference type="EMBL" id="PIQG01000002">
    <property type="protein sequence ID" value="RUO78350.1"/>
    <property type="molecule type" value="Genomic_DNA"/>
</dbReference>
<feature type="binding site" evidence="5">
    <location>
        <position position="124"/>
    </location>
    <ligand>
        <name>isopentenyl diphosphate</name>
        <dbReference type="ChEBI" id="CHEBI:128769"/>
    </ligand>
</feature>
<dbReference type="GO" id="GO:0051745">
    <property type="term" value="F:4-hydroxy-3-methylbut-2-enyl diphosphate reductase activity"/>
    <property type="evidence" value="ECO:0007669"/>
    <property type="project" value="UniProtKB-UniRule"/>
</dbReference>
<evidence type="ECO:0000256" key="5">
    <source>
        <dbReference type="HAMAP-Rule" id="MF_00191"/>
    </source>
</evidence>
<dbReference type="NCBIfam" id="TIGR00216">
    <property type="entry name" value="ispH_lytB"/>
    <property type="match status" value="1"/>
</dbReference>
<feature type="binding site" evidence="5">
    <location>
        <position position="226"/>
    </location>
    <ligand>
        <name>isopentenyl diphosphate</name>
        <dbReference type="ChEBI" id="CHEBI:128769"/>
    </ligand>
</feature>
<reference evidence="6 7" key="1">
    <citation type="journal article" date="2011" name="Front. Microbiol.">
        <title>Genomic signatures of strain selection and enhancement in Bacillus atrophaeus var. globigii, a historical biowarfare simulant.</title>
        <authorList>
            <person name="Gibbons H.S."/>
            <person name="Broomall S.M."/>
            <person name="McNew L.A."/>
            <person name="Daligault H."/>
            <person name="Chapman C."/>
            <person name="Bruce D."/>
            <person name="Karavis M."/>
            <person name="Krepps M."/>
            <person name="McGregor P.A."/>
            <person name="Hong C."/>
            <person name="Park K.H."/>
            <person name="Akmal A."/>
            <person name="Feldman A."/>
            <person name="Lin J.S."/>
            <person name="Chang W.E."/>
            <person name="Higgs B.W."/>
            <person name="Demirev P."/>
            <person name="Lindquist J."/>
            <person name="Liem A."/>
            <person name="Fochler E."/>
            <person name="Read T.D."/>
            <person name="Tapia R."/>
            <person name="Johnson S."/>
            <person name="Bishop-Lilly K.A."/>
            <person name="Detter C."/>
            <person name="Han C."/>
            <person name="Sozhamannan S."/>
            <person name="Rosenzweig C.N."/>
            <person name="Skowronski E.W."/>
        </authorList>
    </citation>
    <scope>NUCLEOTIDE SEQUENCE [LARGE SCALE GENOMIC DNA]</scope>
    <source>
        <strain evidence="6 7">PIT1</strain>
    </source>
</reference>
<feature type="binding site" evidence="5">
    <location>
        <position position="41"/>
    </location>
    <ligand>
        <name>dimethylallyl diphosphate</name>
        <dbReference type="ChEBI" id="CHEBI:57623"/>
    </ligand>
</feature>
<feature type="binding site" evidence="5">
    <location>
        <position position="197"/>
    </location>
    <ligand>
        <name>[4Fe-4S] cluster</name>
        <dbReference type="ChEBI" id="CHEBI:49883"/>
    </ligand>
</feature>
<comment type="similarity">
    <text evidence="5">Belongs to the IspH family.</text>
</comment>
<feature type="binding site" evidence="5">
    <location>
        <position position="225"/>
    </location>
    <ligand>
        <name>dimethylallyl diphosphate</name>
        <dbReference type="ChEBI" id="CHEBI:57623"/>
    </ligand>
</feature>
<evidence type="ECO:0000313" key="7">
    <source>
        <dbReference type="Proteomes" id="UP000288279"/>
    </source>
</evidence>
<dbReference type="GO" id="GO:0016114">
    <property type="term" value="P:terpenoid biosynthetic process"/>
    <property type="evidence" value="ECO:0007669"/>
    <property type="project" value="UniProtKB-UniRule"/>
</dbReference>
<feature type="binding site" evidence="5">
    <location>
        <position position="269"/>
    </location>
    <ligand>
        <name>(2E)-4-hydroxy-3-methylbut-2-enyl diphosphate</name>
        <dbReference type="ChEBI" id="CHEBI:128753"/>
    </ligand>
</feature>
<comment type="caution">
    <text evidence="6">The sequence shown here is derived from an EMBL/GenBank/DDBJ whole genome shotgun (WGS) entry which is preliminary data.</text>
</comment>
<feature type="binding site" evidence="5">
    <location>
        <position position="41"/>
    </location>
    <ligand>
        <name>isopentenyl diphosphate</name>
        <dbReference type="ChEBI" id="CHEBI:128769"/>
    </ligand>
</feature>
<feature type="binding site" evidence="5">
    <location>
        <position position="41"/>
    </location>
    <ligand>
        <name>(2E)-4-hydroxy-3-methylbut-2-enyl diphosphate</name>
        <dbReference type="ChEBI" id="CHEBI:128753"/>
    </ligand>
</feature>
<name>A0A432ZKJ0_9GAMM</name>
<dbReference type="NCBIfam" id="NF002188">
    <property type="entry name" value="PRK01045.1-2"/>
    <property type="match status" value="1"/>
</dbReference>
<feature type="binding site" evidence="5">
    <location>
        <position position="227"/>
    </location>
    <ligand>
        <name>isopentenyl diphosphate</name>
        <dbReference type="ChEBI" id="CHEBI:128769"/>
    </ligand>
</feature>
<dbReference type="UniPathway" id="UPA00059">
    <property type="reaction ID" value="UER00105"/>
</dbReference>
<keyword evidence="1 5" id="KW-0004">4Fe-4S</keyword>
<feature type="binding site" evidence="5">
    <location>
        <position position="74"/>
    </location>
    <ligand>
        <name>(2E)-4-hydroxy-3-methylbut-2-enyl diphosphate</name>
        <dbReference type="ChEBI" id="CHEBI:128753"/>
    </ligand>
</feature>
<feature type="binding site" evidence="5">
    <location>
        <position position="167"/>
    </location>
    <ligand>
        <name>(2E)-4-hydroxy-3-methylbut-2-enyl diphosphate</name>
        <dbReference type="ChEBI" id="CHEBI:128753"/>
    </ligand>
</feature>
<dbReference type="AlphaFoldDB" id="A0A432ZKJ0"/>
<comment type="catalytic activity">
    <reaction evidence="5">
        <text>dimethylallyl diphosphate + 2 oxidized [2Fe-2S]-[ferredoxin] + H2O = (2E)-4-hydroxy-3-methylbut-2-enyl diphosphate + 2 reduced [2Fe-2S]-[ferredoxin] + 2 H(+)</text>
        <dbReference type="Rhea" id="RHEA:24825"/>
        <dbReference type="Rhea" id="RHEA-COMP:10000"/>
        <dbReference type="Rhea" id="RHEA-COMP:10001"/>
        <dbReference type="ChEBI" id="CHEBI:15377"/>
        <dbReference type="ChEBI" id="CHEBI:15378"/>
        <dbReference type="ChEBI" id="CHEBI:33737"/>
        <dbReference type="ChEBI" id="CHEBI:33738"/>
        <dbReference type="ChEBI" id="CHEBI:57623"/>
        <dbReference type="ChEBI" id="CHEBI:128753"/>
        <dbReference type="EC" id="1.17.7.4"/>
    </reaction>
</comment>
<keyword evidence="7" id="KW-1185">Reference proteome</keyword>
<comment type="catalytic activity">
    <reaction evidence="5">
        <text>isopentenyl diphosphate + 2 oxidized [2Fe-2S]-[ferredoxin] + H2O = (2E)-4-hydroxy-3-methylbut-2-enyl diphosphate + 2 reduced [2Fe-2S]-[ferredoxin] + 2 H(+)</text>
        <dbReference type="Rhea" id="RHEA:24488"/>
        <dbReference type="Rhea" id="RHEA-COMP:10000"/>
        <dbReference type="Rhea" id="RHEA-COMP:10001"/>
        <dbReference type="ChEBI" id="CHEBI:15377"/>
        <dbReference type="ChEBI" id="CHEBI:15378"/>
        <dbReference type="ChEBI" id="CHEBI:33737"/>
        <dbReference type="ChEBI" id="CHEBI:33738"/>
        <dbReference type="ChEBI" id="CHEBI:128753"/>
        <dbReference type="ChEBI" id="CHEBI:128769"/>
        <dbReference type="EC" id="1.17.7.4"/>
    </reaction>
</comment>
<dbReference type="GO" id="GO:0050992">
    <property type="term" value="P:dimethylallyl diphosphate biosynthetic process"/>
    <property type="evidence" value="ECO:0007669"/>
    <property type="project" value="UniProtKB-UniRule"/>
</dbReference>
<feature type="binding site" evidence="5">
    <location>
        <position position="96"/>
    </location>
    <ligand>
        <name>[4Fe-4S] cluster</name>
        <dbReference type="ChEBI" id="CHEBI:49883"/>
    </ligand>
</feature>
<feature type="binding site" evidence="5">
    <location>
        <position position="227"/>
    </location>
    <ligand>
        <name>(2E)-4-hydroxy-3-methylbut-2-enyl diphosphate</name>
        <dbReference type="ChEBI" id="CHEBI:128753"/>
    </ligand>
</feature>
<dbReference type="Gene3D" id="3.40.50.11270">
    <property type="match status" value="1"/>
</dbReference>
<dbReference type="OrthoDB" id="9804068at2"/>
<gene>
    <name evidence="5" type="primary">ispH</name>
    <name evidence="6" type="ORF">CWI83_04790</name>
</gene>
<dbReference type="Pfam" id="PF02401">
    <property type="entry name" value="LYTB"/>
    <property type="match status" value="1"/>
</dbReference>
<keyword evidence="5" id="KW-0414">Isoprene biosynthesis</keyword>
<keyword evidence="2 5" id="KW-0479">Metal-binding</keyword>
<comment type="pathway">
    <text evidence="5">Isoprenoid biosynthesis; dimethylallyl diphosphate biosynthesis; dimethylallyl diphosphate from (2E)-4-hydroxy-3-methylbutenyl diphosphate: step 1/1.</text>
</comment>
<evidence type="ECO:0000313" key="6">
    <source>
        <dbReference type="EMBL" id="RUO78350.1"/>
    </source>
</evidence>
<dbReference type="CDD" id="cd13944">
    <property type="entry name" value="lytB_ispH"/>
    <property type="match status" value="1"/>
</dbReference>
<dbReference type="PANTHER" id="PTHR30426:SF0">
    <property type="entry name" value="4-HYDROXY-3-METHYLBUT-2-ENYL DIPHOSPHATE REDUCTASE"/>
    <property type="match status" value="1"/>
</dbReference>
<dbReference type="Gene3D" id="3.40.1010.20">
    <property type="entry name" value="4-hydroxy-3-methylbut-2-enyl diphosphate reductase, catalytic domain"/>
    <property type="match status" value="2"/>
</dbReference>
<feature type="binding site" evidence="5">
    <location>
        <position position="124"/>
    </location>
    <ligand>
        <name>(2E)-4-hydroxy-3-methylbut-2-enyl diphosphate</name>
        <dbReference type="ChEBI" id="CHEBI:128753"/>
    </ligand>
</feature>
<keyword evidence="5" id="KW-0560">Oxidoreductase</keyword>
<dbReference type="GO" id="GO:0046872">
    <property type="term" value="F:metal ion binding"/>
    <property type="evidence" value="ECO:0007669"/>
    <property type="project" value="UniProtKB-KW"/>
</dbReference>
<dbReference type="UniPathway" id="UPA00056">
    <property type="reaction ID" value="UER00097"/>
</dbReference>
<feature type="binding site" evidence="5">
    <location>
        <position position="226"/>
    </location>
    <ligand>
        <name>(2E)-4-hydroxy-3-methylbut-2-enyl diphosphate</name>
        <dbReference type="ChEBI" id="CHEBI:128753"/>
    </ligand>
</feature>
<dbReference type="HAMAP" id="MF_00191">
    <property type="entry name" value="IspH"/>
    <property type="match status" value="1"/>
</dbReference>
<protein>
    <recommendedName>
        <fullName evidence="5">4-hydroxy-3-methylbut-2-enyl diphosphate reductase</fullName>
        <shortName evidence="5">HMBPP reductase</shortName>
        <ecNumber evidence="5">1.17.7.4</ecNumber>
    </recommendedName>
</protein>
<dbReference type="GO" id="GO:0051539">
    <property type="term" value="F:4 iron, 4 sulfur cluster binding"/>
    <property type="evidence" value="ECO:0007669"/>
    <property type="project" value="UniProtKB-UniRule"/>
</dbReference>
<accession>A0A432ZKJ0</accession>
<dbReference type="NCBIfam" id="NF002190">
    <property type="entry name" value="PRK01045.1-4"/>
    <property type="match status" value="1"/>
</dbReference>
<feature type="binding site" evidence="5">
    <location>
        <position position="227"/>
    </location>
    <ligand>
        <name>dimethylallyl diphosphate</name>
        <dbReference type="ChEBI" id="CHEBI:57623"/>
    </ligand>
</feature>
<comment type="cofactor">
    <cofactor evidence="5">
        <name>[4Fe-4S] cluster</name>
        <dbReference type="ChEBI" id="CHEBI:49883"/>
    </cofactor>
    <text evidence="5">Binds 1 [4Fe-4S] cluster per subunit.</text>
</comment>
<keyword evidence="3 5" id="KW-0408">Iron</keyword>
<feature type="binding site" evidence="5">
    <location>
        <position position="74"/>
    </location>
    <ligand>
        <name>isopentenyl diphosphate</name>
        <dbReference type="ChEBI" id="CHEBI:128769"/>
    </ligand>
</feature>
<evidence type="ECO:0000256" key="2">
    <source>
        <dbReference type="ARBA" id="ARBA00022723"/>
    </source>
</evidence>
<dbReference type="InterPro" id="IPR003451">
    <property type="entry name" value="LytB/IspH"/>
</dbReference>
<feature type="binding site" evidence="5">
    <location>
        <position position="225"/>
    </location>
    <ligand>
        <name>isopentenyl diphosphate</name>
        <dbReference type="ChEBI" id="CHEBI:128769"/>
    </ligand>
</feature>
<comment type="function">
    <text evidence="5">Catalyzes the conversion of 1-hydroxy-2-methyl-2-(E)-butenyl 4-diphosphate (HMBPP) into a mixture of isopentenyl diphosphate (IPP) and dimethylallyl diphosphate (DMAPP). Acts in the terminal step of the DOXP/MEP pathway for isoprenoid precursor biosynthesis.</text>
</comment>
<feature type="binding site" evidence="5">
    <location>
        <position position="226"/>
    </location>
    <ligand>
        <name>dimethylallyl diphosphate</name>
        <dbReference type="ChEBI" id="CHEBI:57623"/>
    </ligand>
</feature>
<organism evidence="6 7">
    <name type="scientific">Pseudidiomarina taiwanensis</name>
    <dbReference type="NCBI Taxonomy" id="337250"/>
    <lineage>
        <taxon>Bacteria</taxon>
        <taxon>Pseudomonadati</taxon>
        <taxon>Pseudomonadota</taxon>
        <taxon>Gammaproteobacteria</taxon>
        <taxon>Alteromonadales</taxon>
        <taxon>Idiomarinaceae</taxon>
        <taxon>Pseudidiomarina</taxon>
    </lineage>
</organism>
<evidence type="ECO:0000256" key="3">
    <source>
        <dbReference type="ARBA" id="ARBA00023004"/>
    </source>
</evidence>
<keyword evidence="4 5" id="KW-0411">Iron-sulfur</keyword>
<dbReference type="RefSeq" id="WP_126826480.1">
    <property type="nucleotide sequence ID" value="NZ_PIQG01000002.1"/>
</dbReference>
<dbReference type="PANTHER" id="PTHR30426">
    <property type="entry name" value="4-HYDROXY-3-METHYLBUT-2-ENYL DIPHOSPHATE REDUCTASE"/>
    <property type="match status" value="1"/>
</dbReference>
<feature type="binding site" evidence="5">
    <location>
        <position position="12"/>
    </location>
    <ligand>
        <name>[4Fe-4S] cluster</name>
        <dbReference type="ChEBI" id="CHEBI:49883"/>
    </ligand>
</feature>
<feature type="binding site" evidence="5">
    <location>
        <position position="269"/>
    </location>
    <ligand>
        <name>isopentenyl diphosphate</name>
        <dbReference type="ChEBI" id="CHEBI:128769"/>
    </ligand>
</feature>
<feature type="active site" description="Proton donor" evidence="5">
    <location>
        <position position="126"/>
    </location>
</feature>
<sequence>MEILLANPRGFCAGVDRAITIVQRALEIFEPPIYVRHEVVHNKYVVDSLRQKGAVFVDELNEVPDHSIVIFSAHGVSQAVRQEAKGRGLKVFDATCPLVTKVHMEVTRASRKGHECVLIGHAGHPEVEGTMGQYSNPEGGIYLVESTADVERLEVKDPSSLHYMSQTTLSVDDTAEVIDALRAKFPTIEGPRKDDICYATQNRQDAVRELAEQVQLLLVVGARNSSNSNRLRELAEKMGTPAHLIDDEESIEDSWLEGIERIGVTAGASAPEVLVQNVIGRLQNLRAGQVVEVDGRAENITFSIPPELRVKEVS</sequence>
<evidence type="ECO:0000256" key="4">
    <source>
        <dbReference type="ARBA" id="ARBA00023014"/>
    </source>
</evidence>
<dbReference type="GO" id="GO:0019288">
    <property type="term" value="P:isopentenyl diphosphate biosynthetic process, methylerythritol 4-phosphate pathway"/>
    <property type="evidence" value="ECO:0007669"/>
    <property type="project" value="UniProtKB-UniRule"/>
</dbReference>